<dbReference type="EMBL" id="BMKC01000001">
    <property type="protein sequence ID" value="GGA75529.1"/>
    <property type="molecule type" value="Genomic_DNA"/>
</dbReference>
<dbReference type="Proteomes" id="UP000623419">
    <property type="component" value="Unassembled WGS sequence"/>
</dbReference>
<accession>A0ABQ1HGS3</accession>
<evidence type="ECO:0000259" key="1">
    <source>
        <dbReference type="Pfam" id="PF18834"/>
    </source>
</evidence>
<keyword evidence="3" id="KW-1185">Reference proteome</keyword>
<feature type="domain" description="Large polyvalent protein associated" evidence="1">
    <location>
        <begin position="36"/>
        <end position="112"/>
    </location>
</feature>
<comment type="caution">
    <text evidence="2">The sequence shown here is derived from an EMBL/GenBank/DDBJ whole genome shotgun (WGS) entry which is preliminary data.</text>
</comment>
<dbReference type="InterPro" id="IPR040738">
    <property type="entry name" value="LPD22"/>
</dbReference>
<dbReference type="RefSeq" id="WP_188662230.1">
    <property type="nucleotide sequence ID" value="NZ_BMKC01000001.1"/>
</dbReference>
<protein>
    <recommendedName>
        <fullName evidence="1">Large polyvalent protein associated domain-containing protein</fullName>
    </recommendedName>
</protein>
<proteinExistence type="predicted"/>
<gene>
    <name evidence="2" type="ORF">GCM10011521_12100</name>
</gene>
<dbReference type="Pfam" id="PF18834">
    <property type="entry name" value="LPD22"/>
    <property type="match status" value="1"/>
</dbReference>
<reference evidence="3" key="1">
    <citation type="journal article" date="2019" name="Int. J. Syst. Evol. Microbiol.">
        <title>The Global Catalogue of Microorganisms (GCM) 10K type strain sequencing project: providing services to taxonomists for standard genome sequencing and annotation.</title>
        <authorList>
            <consortium name="The Broad Institute Genomics Platform"/>
            <consortium name="The Broad Institute Genome Sequencing Center for Infectious Disease"/>
            <person name="Wu L."/>
            <person name="Ma J."/>
        </authorList>
    </citation>
    <scope>NUCLEOTIDE SEQUENCE [LARGE SCALE GENOMIC DNA]</scope>
    <source>
        <strain evidence="3">CGMCC 1.15905</strain>
    </source>
</reference>
<name>A0ABQ1HGS3_9GAMM</name>
<evidence type="ECO:0000313" key="3">
    <source>
        <dbReference type="Proteomes" id="UP000623419"/>
    </source>
</evidence>
<organism evidence="2 3">
    <name type="scientific">Arenimonas soli</name>
    <dbReference type="NCBI Taxonomy" id="2269504"/>
    <lineage>
        <taxon>Bacteria</taxon>
        <taxon>Pseudomonadati</taxon>
        <taxon>Pseudomonadota</taxon>
        <taxon>Gammaproteobacteria</taxon>
        <taxon>Lysobacterales</taxon>
        <taxon>Lysobacteraceae</taxon>
        <taxon>Arenimonas</taxon>
    </lineage>
</organism>
<evidence type="ECO:0000313" key="2">
    <source>
        <dbReference type="EMBL" id="GGA75529.1"/>
    </source>
</evidence>
<sequence>MATNDDWLAQAAEDFVQQQKTQARSSAFGQQDIELGPDEAAQVWQEGQAQGIPPEVALRNVDEIRAEAERKRMDALAQTAPGVAGWISARPERLAVARDDLGTMGEIERFLDAWTPDRRGGGTPWGLYAELQLAGFDNLVRAPLSGMADYAGMALSGTGDLLDAGARSLDRAFRSVAGDQAADAMWVEGPWWMNPAEIVRQPGQTIREGAGLMAVPEESRTFLTDVTGGVGQLGGMALQSIVAPPTLLPSLFGVGAAQQSDRAREQGVEGTAAADLATLAGAPTTALLERFALTKLLERVPPKIRNELGRKLTDLGTAFAIEGTQEAVEAVAQNAITAATTNPDQTLTEGVAREATVAGTAATVVRTLLGVRSPLRPVVESQDDQRTLDQLHAIGSQLKVAARAPAEAEALVEEILARSGRGPQHVYVDAQALAAEWQRQGFDPVDQARTVFGNAEAFTDAATAGHDLPVPMPRYLVHATRAPTADAIRHASRLAPQRLTATELDGLDLETVLARKLPEVTPAQPREETEAQLRDQLIAARVGPEEATSRAREVAARIIAAEDEVTLAESDFAGLDLGPEPGNLGITDSQWNGYQAHLDAAHEQARSAVMERLMSAEQRKRERWYTEEQARVRAQVEDELELPRTMRAWQILAGRAEVNGEPVPANLAGLKLDRAALVEAFGKDYVQTHLKPLGVYRTQGGQNPDAVAVALGFPSGDALVRALGEVKAAQVRAAVEVERKMRGRVPDALFDGSLPDVAAEALHNDARFQALDAELGILAQLANEPRPDAGNLRRMAETKVDQVQIADLRPGVYLAAERKAAREAQQASTRREFAAALEAKRRQAQNAALYAAARRAQSQIEMQVRYARSLGKKAARERLGRAGADMLATMDEVLSAYNFRPVSDAQRRREGRLRRWYDRMIQAGVQPQVPEHMMAHLDSVDRVHYRELTPAQLRDVTETLQQLDHQATTLSELRLAGERLQLDETAAELAGAIRTNLKDRGPPPASDLLRKTTLQKAKRAWRMAGAILTRPRALAAWVDGDGNVEGVFHRRVIRPLDKAQADYLDAMHEYGNKVTRLFETHLKGRDLSRPIWIPTIGQNMAKADLLAVALNLGNAGNIQRLRDGRQWGDVQLMDMTRHLDKADWDFVQGVWDTLETLWPKIADQQKRLTGIEPGRVQARPVNTPFGTYRGGYYPIVYDRESPEWRQFGREDADSWFDQVAMMALPPSGHTESRVRKARIPVKLDLGVVPQHLSSILKDLTHRETVISLRKLVQHHDVIGALGETVGVEFQAMLEDKLKQVATDQVIEAARSMDGLRKVSRAIRRHVGVMAMGLNVVTGLKQLIGLTNSVEVLTARHGAKAPRLLLRGYHQLLQGWGGAVDAVTALSGEMRHRMNNADADIRLAMDRYLSGRMRPGIRGKAGTAIDGARVHAHVLIRYAQFYLVDLPLWLGAHSGALQQGKSAADAIAAADDAVIVSQGAGGAKDTALIEGNVPGVELFTMFYSYASAFLQRQVSMGRQLGKALEGGPKQLASELPLLSARMTMLLVLPVILDDLISRAAGAAEEPDEPEGWASYYFMRVLAYQFYGLPGFRDIVGAKFGYRATPADAIGNAYLRLAKDAEDTLAGEDVEARRAARNTVTAVGYTTGLPLAGPWRHVDYMWRVLAGEEEPETVPEFAAAALIGKREER</sequence>